<dbReference type="RefSeq" id="WP_002265677.1">
    <property type="nucleotide sequence ID" value="NZ_AHSR01000017.1"/>
</dbReference>
<sequence>MFFNSCSEININYFELLKPSEVDKSINPNFKANLYFILGIPRWFFSGYPRKSLLKKGKLCLKLVSDENSTISIPIIIVDDNEEPIKIEKMELSRDERFLILNGNIQYSAIDFMLNYKNFCPGFEILYIGQSQGKKRSRTVNDRLVNHRTLQKIMSDVDQGILEYEIRILTFSIKEEKIATTLGDNIFQDNLSYEEIDKIISDKQQLNYYSEKILKEMNEFPSLESQINIVEAKLINYFKPRYNVTFKNGSVPNRNHSSYRDYFKQHFNSMIINLSEFVNHSSFLDCTLFTDSVSFNPGSQVIDYAIEGNENSFDSIVSYIQPYK</sequence>
<dbReference type="EMBL" id="AHSR01000017">
    <property type="protein sequence ID" value="EMC24571.1"/>
    <property type="molecule type" value="Genomic_DNA"/>
</dbReference>
<name>A0A829BVG2_STRMG</name>
<evidence type="ECO:0000313" key="1">
    <source>
        <dbReference type="EMBL" id="EMC24571.1"/>
    </source>
</evidence>
<comment type="caution">
    <text evidence="1">The sequence shown here is derived from an EMBL/GenBank/DDBJ whole genome shotgun (WGS) entry which is preliminary data.</text>
</comment>
<evidence type="ECO:0000313" key="2">
    <source>
        <dbReference type="Proteomes" id="UP000011676"/>
    </source>
</evidence>
<accession>A0A829BVG2</accession>
<dbReference type="AlphaFoldDB" id="A0A829BVG2"/>
<proteinExistence type="predicted"/>
<organism evidence="1 2">
    <name type="scientific">Streptococcus mutans SM6</name>
    <dbReference type="NCBI Taxonomy" id="857119"/>
    <lineage>
        <taxon>Bacteria</taxon>
        <taxon>Bacillati</taxon>
        <taxon>Bacillota</taxon>
        <taxon>Bacilli</taxon>
        <taxon>Lactobacillales</taxon>
        <taxon>Streptococcaceae</taxon>
        <taxon>Streptococcus</taxon>
    </lineage>
</organism>
<reference evidence="1 2" key="1">
    <citation type="journal article" date="2013" name="Mol. Biol. Evol.">
        <title>Evolutionary and population genomics of the cavity causing bacteria Streptococcus mutans.</title>
        <authorList>
            <person name="Cornejo O.E."/>
            <person name="Lefebure T."/>
            <person name="Pavinski Bitar P.D."/>
            <person name="Lang P."/>
            <person name="Richards V.P."/>
            <person name="Eilertson K."/>
            <person name="Do T."/>
            <person name="Beighton D."/>
            <person name="Zeng L."/>
            <person name="Ahn S.J."/>
            <person name="Burne R.A."/>
            <person name="Siepel A."/>
            <person name="Bustamante C.D."/>
            <person name="Stanhope M.J."/>
        </authorList>
    </citation>
    <scope>NUCLEOTIDE SEQUENCE [LARGE SCALE GENOMIC DNA]</scope>
    <source>
        <strain evidence="1 2">SM6</strain>
    </source>
</reference>
<gene>
    <name evidence="1" type="ORF">SMU82_04171</name>
</gene>
<protein>
    <submittedName>
        <fullName evidence="1">Putative type I restriction enzyme S protein</fullName>
    </submittedName>
</protein>
<dbReference type="Proteomes" id="UP000011676">
    <property type="component" value="Unassembled WGS sequence"/>
</dbReference>